<dbReference type="RefSeq" id="WP_016245909.1">
    <property type="nucleotide sequence ID" value="NZ_AP021894.1"/>
</dbReference>
<evidence type="ECO:0000313" key="5">
    <source>
        <dbReference type="Proteomes" id="UP001247581"/>
    </source>
</evidence>
<name>A0A8T5Z820_ECOLX</name>
<evidence type="ECO:0000313" key="2">
    <source>
        <dbReference type="EMBL" id="MDR6045692.1"/>
    </source>
</evidence>
<reference evidence="3 4" key="1">
    <citation type="submission" date="2019-12" db="EMBL/GenBank/DDBJ databases">
        <title>Enteriobacteria Tanzani isolates_8377-8380.</title>
        <authorList>
            <person name="Subbiah M."/>
            <person name="Call D."/>
        </authorList>
    </citation>
    <scope>NUCLEOTIDE SEQUENCE [LARGE SCALE GENOMIC DNA]</scope>
    <source>
        <strain evidence="3 4">8379wE2</strain>
    </source>
</reference>
<sequence>MSQSALATELELTDDELDSIPLSPEDLEENTGHSGDMVYEYYFYVPDTTPEDILSKKGWEIGECVYLSINVFDDPDSEQE</sequence>
<feature type="region of interest" description="Disordered" evidence="1">
    <location>
        <begin position="1"/>
        <end position="33"/>
    </location>
</feature>
<dbReference type="Proteomes" id="UP000460875">
    <property type="component" value="Unassembled WGS sequence"/>
</dbReference>
<feature type="compositionally biased region" description="Low complexity" evidence="1">
    <location>
        <begin position="1"/>
        <end position="10"/>
    </location>
</feature>
<evidence type="ECO:0000313" key="4">
    <source>
        <dbReference type="Proteomes" id="UP000460875"/>
    </source>
</evidence>
<gene>
    <name evidence="3" type="ORF">GP975_02600</name>
    <name evidence="2" type="ORF">NQD80_07705</name>
</gene>
<protein>
    <submittedName>
        <fullName evidence="3">Uncharacterized protein</fullName>
    </submittedName>
</protein>
<proteinExistence type="predicted"/>
<accession>A0A8T5Z820</accession>
<evidence type="ECO:0000256" key="1">
    <source>
        <dbReference type="SAM" id="MobiDB-lite"/>
    </source>
</evidence>
<organism evidence="3 4">
    <name type="scientific">Escherichia coli</name>
    <dbReference type="NCBI Taxonomy" id="562"/>
    <lineage>
        <taxon>Bacteria</taxon>
        <taxon>Pseudomonadati</taxon>
        <taxon>Pseudomonadota</taxon>
        <taxon>Gammaproteobacteria</taxon>
        <taxon>Enterobacterales</taxon>
        <taxon>Enterobacteriaceae</taxon>
        <taxon>Escherichia</taxon>
    </lineage>
</organism>
<dbReference type="Proteomes" id="UP001247581">
    <property type="component" value="Unassembled WGS sequence"/>
</dbReference>
<reference evidence="2 5" key="2">
    <citation type="submission" date="2022-07" db="EMBL/GenBank/DDBJ databases">
        <title>The wastewater resistome of Residential Aged Care Facilities indicates a role of antimicrobial stewardship in reducing resistance.</title>
        <authorList>
            <person name="Sapula S."/>
            <person name="Hart B.J."/>
            <person name="Henrietta V."/>
            <person name="Amsalu A."/>
            <person name="Jon W."/>
            <person name="Siderius N."/>
            <person name="Nguyen L."/>
            <person name="Turnidge J."/>
            <person name="Gerber C."/>
        </authorList>
    </citation>
    <scope>NUCLEOTIDE SEQUENCE [LARGE SCALE GENOMIC DNA]</scope>
    <source>
        <strain evidence="2 5">ECA685</strain>
    </source>
</reference>
<dbReference type="EMBL" id="JANIDP010000015">
    <property type="protein sequence ID" value="MDR6045692.1"/>
    <property type="molecule type" value="Genomic_DNA"/>
</dbReference>
<dbReference type="EMBL" id="WTQT01000016">
    <property type="protein sequence ID" value="MWR37009.1"/>
    <property type="molecule type" value="Genomic_DNA"/>
</dbReference>
<evidence type="ECO:0000313" key="3">
    <source>
        <dbReference type="EMBL" id="MWR37009.1"/>
    </source>
</evidence>
<dbReference type="AlphaFoldDB" id="A0A8T5Z820"/>
<comment type="caution">
    <text evidence="3">The sequence shown here is derived from an EMBL/GenBank/DDBJ whole genome shotgun (WGS) entry which is preliminary data.</text>
</comment>